<accession>A0A975GMN8</accession>
<evidence type="ECO:0000313" key="1">
    <source>
        <dbReference type="EMBL" id="QTA86954.1"/>
    </source>
</evidence>
<name>A0A975GMN8_9BACT</name>
<dbReference type="Proteomes" id="UP000663722">
    <property type="component" value="Chromosome"/>
</dbReference>
<protein>
    <submittedName>
        <fullName evidence="1">Uncharacterized protein</fullName>
    </submittedName>
</protein>
<reference evidence="1" key="1">
    <citation type="journal article" date="2021" name="Microb. Physiol.">
        <title>Proteogenomic Insights into the Physiology of Marine, Sulfate-Reducing, Filamentous Desulfonema limicola and Desulfonema magnum.</title>
        <authorList>
            <person name="Schnaars V."/>
            <person name="Wohlbrand L."/>
            <person name="Scheve S."/>
            <person name="Hinrichs C."/>
            <person name="Reinhardt R."/>
            <person name="Rabus R."/>
        </authorList>
    </citation>
    <scope>NUCLEOTIDE SEQUENCE</scope>
    <source>
        <strain evidence="1">4be13</strain>
    </source>
</reference>
<proteinExistence type="predicted"/>
<dbReference type="KEGG" id="dmm:dnm_029810"/>
<dbReference type="AlphaFoldDB" id="A0A975GMN8"/>
<evidence type="ECO:0000313" key="2">
    <source>
        <dbReference type="Proteomes" id="UP000663722"/>
    </source>
</evidence>
<dbReference type="EMBL" id="CP061800">
    <property type="protein sequence ID" value="QTA86954.1"/>
    <property type="molecule type" value="Genomic_DNA"/>
</dbReference>
<organism evidence="1 2">
    <name type="scientific">Desulfonema magnum</name>
    <dbReference type="NCBI Taxonomy" id="45655"/>
    <lineage>
        <taxon>Bacteria</taxon>
        <taxon>Pseudomonadati</taxon>
        <taxon>Thermodesulfobacteriota</taxon>
        <taxon>Desulfobacteria</taxon>
        <taxon>Desulfobacterales</taxon>
        <taxon>Desulfococcaceae</taxon>
        <taxon>Desulfonema</taxon>
    </lineage>
</organism>
<keyword evidence="2" id="KW-1185">Reference proteome</keyword>
<sequence>MERIYEVLSERNREDLIIFEENMTDFFSLVKQKNTHFNGRC</sequence>
<gene>
    <name evidence="1" type="ORF">dnm_029810</name>
</gene>